<dbReference type="Proteomes" id="UP000823399">
    <property type="component" value="Unassembled WGS sequence"/>
</dbReference>
<comment type="caution">
    <text evidence="1">The sequence shown here is derived from an EMBL/GenBank/DDBJ whole genome shotgun (WGS) entry which is preliminary data.</text>
</comment>
<dbReference type="RefSeq" id="XP_041290415.1">
    <property type="nucleotide sequence ID" value="XM_041443421.1"/>
</dbReference>
<sequence length="104" mass="11562">MYHHANGSTTAEPNYESSAPFDYAEADIILLSTDGAEFRLFTLFLFPTSPFFESVFFLPQGPNGGNSDQETKDGFAVIPISEDSKLQIYFSGFAFYQHSDDPLS</sequence>
<proteinExistence type="predicted"/>
<organism evidence="1 2">
    <name type="scientific">Suillus discolor</name>
    <dbReference type="NCBI Taxonomy" id="1912936"/>
    <lineage>
        <taxon>Eukaryota</taxon>
        <taxon>Fungi</taxon>
        <taxon>Dikarya</taxon>
        <taxon>Basidiomycota</taxon>
        <taxon>Agaricomycotina</taxon>
        <taxon>Agaricomycetes</taxon>
        <taxon>Agaricomycetidae</taxon>
        <taxon>Boletales</taxon>
        <taxon>Suillineae</taxon>
        <taxon>Suillaceae</taxon>
        <taxon>Suillus</taxon>
    </lineage>
</organism>
<evidence type="ECO:0000313" key="1">
    <source>
        <dbReference type="EMBL" id="KAG2103111.1"/>
    </source>
</evidence>
<evidence type="ECO:0008006" key="3">
    <source>
        <dbReference type="Google" id="ProtNLM"/>
    </source>
</evidence>
<keyword evidence="2" id="KW-1185">Reference proteome</keyword>
<gene>
    <name evidence="1" type="ORF">F5147DRAFT_809576</name>
</gene>
<dbReference type="OrthoDB" id="3357985at2759"/>
<name>A0A9P7F347_9AGAM</name>
<dbReference type="AlphaFoldDB" id="A0A9P7F347"/>
<evidence type="ECO:0000313" key="2">
    <source>
        <dbReference type="Proteomes" id="UP000823399"/>
    </source>
</evidence>
<protein>
    <recommendedName>
        <fullName evidence="3">BTB domain-containing protein</fullName>
    </recommendedName>
</protein>
<dbReference type="GeneID" id="64705680"/>
<dbReference type="EMBL" id="JABBWM010000045">
    <property type="protein sequence ID" value="KAG2103111.1"/>
    <property type="molecule type" value="Genomic_DNA"/>
</dbReference>
<reference evidence="1" key="1">
    <citation type="journal article" date="2020" name="New Phytol.">
        <title>Comparative genomics reveals dynamic genome evolution in host specialist ectomycorrhizal fungi.</title>
        <authorList>
            <person name="Lofgren L.A."/>
            <person name="Nguyen N.H."/>
            <person name="Vilgalys R."/>
            <person name="Ruytinx J."/>
            <person name="Liao H.L."/>
            <person name="Branco S."/>
            <person name="Kuo A."/>
            <person name="LaButti K."/>
            <person name="Lipzen A."/>
            <person name="Andreopoulos W."/>
            <person name="Pangilinan J."/>
            <person name="Riley R."/>
            <person name="Hundley H."/>
            <person name="Na H."/>
            <person name="Barry K."/>
            <person name="Grigoriev I.V."/>
            <person name="Stajich J.E."/>
            <person name="Kennedy P.G."/>
        </authorList>
    </citation>
    <scope>NUCLEOTIDE SEQUENCE</scope>
    <source>
        <strain evidence="1">FC423</strain>
    </source>
</reference>
<accession>A0A9P7F347</accession>